<dbReference type="PANTHER" id="PTHR31284">
    <property type="entry name" value="ACID PHOSPHATASE-LIKE PROTEIN"/>
    <property type="match status" value="1"/>
</dbReference>
<reference evidence="3 4" key="1">
    <citation type="submission" date="2013-09" db="EMBL/GenBank/DDBJ databases">
        <title>Genome sequencing of Arenimonas metalli.</title>
        <authorList>
            <person name="Chen F."/>
            <person name="Wang G."/>
        </authorList>
    </citation>
    <scope>NUCLEOTIDE SEQUENCE [LARGE SCALE GENOMIC DNA]</scope>
    <source>
        <strain evidence="3 4">CF5-1</strain>
    </source>
</reference>
<dbReference type="OrthoDB" id="395856at2"/>
<name>A0A091B681_9GAMM</name>
<dbReference type="eggNOG" id="COG2503">
    <property type="taxonomic scope" value="Bacteria"/>
</dbReference>
<proteinExistence type="predicted"/>
<keyword evidence="1 2" id="KW-0732">Signal</keyword>
<dbReference type="SFLD" id="SFLDS00003">
    <property type="entry name" value="Haloacid_Dehalogenase"/>
    <property type="match status" value="1"/>
</dbReference>
<organism evidence="3 4">
    <name type="scientific">Arenimonas metalli CF5-1</name>
    <dbReference type="NCBI Taxonomy" id="1384056"/>
    <lineage>
        <taxon>Bacteria</taxon>
        <taxon>Pseudomonadati</taxon>
        <taxon>Pseudomonadota</taxon>
        <taxon>Gammaproteobacteria</taxon>
        <taxon>Lysobacterales</taxon>
        <taxon>Lysobacteraceae</taxon>
        <taxon>Arenimonas</taxon>
    </lineage>
</organism>
<dbReference type="PIRSF" id="PIRSF019271">
    <property type="entry name" value="Acid_Ptase_C"/>
    <property type="match status" value="1"/>
</dbReference>
<feature type="signal peptide" evidence="2">
    <location>
        <begin position="1"/>
        <end position="21"/>
    </location>
</feature>
<dbReference type="InterPro" id="IPR006423">
    <property type="entry name" value="Lipo_e_P4"/>
</dbReference>
<dbReference type="PROSITE" id="PS51257">
    <property type="entry name" value="PROKAR_LIPOPROTEIN"/>
    <property type="match status" value="1"/>
</dbReference>
<dbReference type="PATRIC" id="fig|1384056.3.peg.1405"/>
<dbReference type="Gene3D" id="3.40.50.1000">
    <property type="entry name" value="HAD superfamily/HAD-like"/>
    <property type="match status" value="1"/>
</dbReference>
<dbReference type="EMBL" id="AVCK01000017">
    <property type="protein sequence ID" value="KFN46369.1"/>
    <property type="molecule type" value="Genomic_DNA"/>
</dbReference>
<dbReference type="PANTHER" id="PTHR31284:SF10">
    <property type="entry name" value="ACID PHOSPHATASE-LIKE PROTEIN"/>
    <property type="match status" value="1"/>
</dbReference>
<dbReference type="InterPro" id="IPR005519">
    <property type="entry name" value="Acid_phosphat_B-like"/>
</dbReference>
<feature type="chain" id="PRO_5001869333" description="Acid phosphatase" evidence="2">
    <location>
        <begin position="22"/>
        <end position="304"/>
    </location>
</feature>
<comment type="caution">
    <text evidence="3">The sequence shown here is derived from an EMBL/GenBank/DDBJ whole genome shotgun (WGS) entry which is preliminary data.</text>
</comment>
<accession>A0A091B681</accession>
<evidence type="ECO:0000313" key="3">
    <source>
        <dbReference type="EMBL" id="KFN46369.1"/>
    </source>
</evidence>
<dbReference type="GO" id="GO:0009279">
    <property type="term" value="C:cell outer membrane"/>
    <property type="evidence" value="ECO:0007669"/>
    <property type="project" value="InterPro"/>
</dbReference>
<dbReference type="SUPFAM" id="SSF56784">
    <property type="entry name" value="HAD-like"/>
    <property type="match status" value="1"/>
</dbReference>
<sequence>MTLTKTLAVSALALALAACQAMPVREAPVAAPAAPAPTAQPAPAAGPGHNDNLNAVAWVQASLEYRLLAGQTYRSALYQLDRALKTPDWDALTPDERLAPVDGLPPAVIVDIDETVLDNSPYQARLVRDGAFYDEVTWDAWVREEKAKPVPGALEFAQAAAARGVTVFYLSNRAAHLEEPTLVNLRELGFPIESGTQFLGLGFFVEDCEQEGSEKGCRRKHVSKSHRVLMQFGDQIGDMVTISANTPAGREQAMAPYAAWIGERWFVLPNPTYGSWEPALFNNAWTLPEAERRQMKLDALDYAE</sequence>
<dbReference type="AlphaFoldDB" id="A0A091B681"/>
<dbReference type="InterPro" id="IPR036412">
    <property type="entry name" value="HAD-like_sf"/>
</dbReference>
<dbReference type="Pfam" id="PF03767">
    <property type="entry name" value="Acid_phosphat_B"/>
    <property type="match status" value="1"/>
</dbReference>
<keyword evidence="4" id="KW-1185">Reference proteome</keyword>
<gene>
    <name evidence="3" type="ORF">N787_10925</name>
</gene>
<dbReference type="SFLD" id="SFLDG01125">
    <property type="entry name" value="C1.1:_Acid_Phosphatase_Like"/>
    <property type="match status" value="1"/>
</dbReference>
<evidence type="ECO:0000256" key="2">
    <source>
        <dbReference type="SAM" id="SignalP"/>
    </source>
</evidence>
<dbReference type="InterPro" id="IPR023214">
    <property type="entry name" value="HAD_sf"/>
</dbReference>
<dbReference type="RefSeq" id="WP_034212148.1">
    <property type="nucleotide sequence ID" value="NZ_AVCK01000017.1"/>
</dbReference>
<protein>
    <recommendedName>
        <fullName evidence="5">Acid phosphatase</fullName>
    </recommendedName>
</protein>
<dbReference type="Proteomes" id="UP000029393">
    <property type="component" value="Unassembled WGS sequence"/>
</dbReference>
<evidence type="ECO:0000256" key="1">
    <source>
        <dbReference type="ARBA" id="ARBA00022729"/>
    </source>
</evidence>
<dbReference type="STRING" id="1384056.N787_10925"/>
<evidence type="ECO:0008006" key="5">
    <source>
        <dbReference type="Google" id="ProtNLM"/>
    </source>
</evidence>
<evidence type="ECO:0000313" key="4">
    <source>
        <dbReference type="Proteomes" id="UP000029393"/>
    </source>
</evidence>